<keyword evidence="5" id="KW-0028">Amino-acid biosynthesis</keyword>
<keyword evidence="8" id="KW-0460">Magnesium</keyword>
<dbReference type="Proteomes" id="UP000282654">
    <property type="component" value="Unassembled WGS sequence"/>
</dbReference>
<dbReference type="EMBL" id="RKRE01000002">
    <property type="protein sequence ID" value="RPF47088.1"/>
    <property type="molecule type" value="Genomic_DNA"/>
</dbReference>
<organism evidence="12 13">
    <name type="scientific">Thermodesulfitimonas autotrophica</name>
    <dbReference type="NCBI Taxonomy" id="1894989"/>
    <lineage>
        <taxon>Bacteria</taxon>
        <taxon>Bacillati</taxon>
        <taxon>Bacillota</taxon>
        <taxon>Clostridia</taxon>
        <taxon>Thermoanaerobacterales</taxon>
        <taxon>Thermoanaerobacteraceae</taxon>
        <taxon>Thermodesulfitimonas</taxon>
    </lineage>
</organism>
<comment type="catalytic activity">
    <reaction evidence="10">
        <text>O-phospho-L-serine + H2O = L-serine + phosphate</text>
        <dbReference type="Rhea" id="RHEA:21208"/>
        <dbReference type="ChEBI" id="CHEBI:15377"/>
        <dbReference type="ChEBI" id="CHEBI:33384"/>
        <dbReference type="ChEBI" id="CHEBI:43474"/>
        <dbReference type="ChEBI" id="CHEBI:57524"/>
        <dbReference type="EC" id="3.1.3.3"/>
    </reaction>
</comment>
<dbReference type="AlphaFoldDB" id="A0A3N5BBS0"/>
<comment type="catalytic activity">
    <reaction evidence="11">
        <text>O-phospho-D-serine + H2O = D-serine + phosphate</text>
        <dbReference type="Rhea" id="RHEA:24873"/>
        <dbReference type="ChEBI" id="CHEBI:15377"/>
        <dbReference type="ChEBI" id="CHEBI:35247"/>
        <dbReference type="ChEBI" id="CHEBI:43474"/>
        <dbReference type="ChEBI" id="CHEBI:58680"/>
        <dbReference type="EC" id="3.1.3.3"/>
    </reaction>
</comment>
<dbReference type="EC" id="3.1.3.3" evidence="4"/>
<protein>
    <recommendedName>
        <fullName evidence="4">phosphoserine phosphatase</fullName>
        <ecNumber evidence="4">3.1.3.3</ecNumber>
    </recommendedName>
</protein>
<dbReference type="GO" id="GO:0005737">
    <property type="term" value="C:cytoplasm"/>
    <property type="evidence" value="ECO:0007669"/>
    <property type="project" value="TreeGrafter"/>
</dbReference>
<evidence type="ECO:0000256" key="2">
    <source>
        <dbReference type="ARBA" id="ARBA00005135"/>
    </source>
</evidence>
<evidence type="ECO:0000313" key="12">
    <source>
        <dbReference type="EMBL" id="RPF47088.1"/>
    </source>
</evidence>
<evidence type="ECO:0000256" key="11">
    <source>
        <dbReference type="ARBA" id="ARBA00048523"/>
    </source>
</evidence>
<name>A0A3N5BBS0_9THEO</name>
<gene>
    <name evidence="12" type="ORF">EDD75_1360</name>
</gene>
<sequence>MSWLVAFDLEGPLSPQDNAYEVIGRVPRGHALFERLSRYDDLLTLAGREGYEPGDTLKLLVPFLLANGLTEADIREVSVGAALVPGAVETVAALRERGLPVVVISTSYCQHAHTIAARLGIPTAQVACTHLPLDAMREELDAADRAFILEVQEELLALPLAAEEELGACCDRFFWTELPRRPVGRLMAAVEVVGGARKTAALTRFAGMFGVPLERAVVVGDSITDFKMLALAEKAGGLAIVFNGNEYALPYGSCGVAARELRAVLPLIEAFLEGGRGLVRERVTALAGCGGAADPVYHWLTEDTALETVLPFHKKFRQLLRGEAAKLG</sequence>
<reference evidence="12 13" key="1">
    <citation type="submission" date="2018-11" db="EMBL/GenBank/DDBJ databases">
        <title>Genomic Encyclopedia of Type Strains, Phase IV (KMG-IV): sequencing the most valuable type-strain genomes for metagenomic binning, comparative biology and taxonomic classification.</title>
        <authorList>
            <person name="Goeker M."/>
        </authorList>
    </citation>
    <scope>NUCLEOTIDE SEQUENCE [LARGE SCALE GENOMIC DNA]</scope>
    <source>
        <strain evidence="12 13">DSM 102936</strain>
    </source>
</reference>
<evidence type="ECO:0000256" key="6">
    <source>
        <dbReference type="ARBA" id="ARBA00022723"/>
    </source>
</evidence>
<dbReference type="GO" id="GO:0006564">
    <property type="term" value="P:L-serine biosynthetic process"/>
    <property type="evidence" value="ECO:0007669"/>
    <property type="project" value="UniProtKB-KW"/>
</dbReference>
<keyword evidence="13" id="KW-1185">Reference proteome</keyword>
<dbReference type="Gene3D" id="3.40.50.1000">
    <property type="entry name" value="HAD superfamily/HAD-like"/>
    <property type="match status" value="1"/>
</dbReference>
<proteinExistence type="inferred from homology"/>
<keyword evidence="6" id="KW-0479">Metal-binding</keyword>
<comment type="similarity">
    <text evidence="3">Belongs to the HAD-like hydrolase superfamily. SerB family.</text>
</comment>
<dbReference type="PANTHER" id="PTHR43344">
    <property type="entry name" value="PHOSPHOSERINE PHOSPHATASE"/>
    <property type="match status" value="1"/>
</dbReference>
<dbReference type="SUPFAM" id="SSF56784">
    <property type="entry name" value="HAD-like"/>
    <property type="match status" value="1"/>
</dbReference>
<evidence type="ECO:0000256" key="3">
    <source>
        <dbReference type="ARBA" id="ARBA00009184"/>
    </source>
</evidence>
<evidence type="ECO:0000256" key="9">
    <source>
        <dbReference type="ARBA" id="ARBA00023299"/>
    </source>
</evidence>
<comment type="pathway">
    <text evidence="2">Amino-acid biosynthesis; L-serine biosynthesis; L-serine from 3-phospho-D-glycerate: step 3/3.</text>
</comment>
<evidence type="ECO:0000256" key="1">
    <source>
        <dbReference type="ARBA" id="ARBA00001946"/>
    </source>
</evidence>
<evidence type="ECO:0000256" key="4">
    <source>
        <dbReference type="ARBA" id="ARBA00012640"/>
    </source>
</evidence>
<accession>A0A3N5BBS0</accession>
<evidence type="ECO:0000256" key="5">
    <source>
        <dbReference type="ARBA" id="ARBA00022605"/>
    </source>
</evidence>
<dbReference type="GO" id="GO:0036424">
    <property type="term" value="F:L-phosphoserine phosphatase activity"/>
    <property type="evidence" value="ECO:0007669"/>
    <property type="project" value="TreeGrafter"/>
</dbReference>
<keyword evidence="9" id="KW-0718">Serine biosynthesis</keyword>
<dbReference type="RefSeq" id="WP_123929865.1">
    <property type="nucleotide sequence ID" value="NZ_RKRE01000002.1"/>
</dbReference>
<dbReference type="InterPro" id="IPR050582">
    <property type="entry name" value="HAD-like_SerB"/>
</dbReference>
<evidence type="ECO:0000256" key="8">
    <source>
        <dbReference type="ARBA" id="ARBA00022842"/>
    </source>
</evidence>
<keyword evidence="7" id="KW-0378">Hydrolase</keyword>
<dbReference type="InterPro" id="IPR023214">
    <property type="entry name" value="HAD_sf"/>
</dbReference>
<dbReference type="PANTHER" id="PTHR43344:SF2">
    <property type="entry name" value="PHOSPHOSERINE PHOSPHATASE"/>
    <property type="match status" value="1"/>
</dbReference>
<dbReference type="InterPro" id="IPR036412">
    <property type="entry name" value="HAD-like_sf"/>
</dbReference>
<dbReference type="OrthoDB" id="25607at2"/>
<evidence type="ECO:0000313" key="13">
    <source>
        <dbReference type="Proteomes" id="UP000282654"/>
    </source>
</evidence>
<dbReference type="Gene3D" id="1.10.3870.10">
    <property type="entry name" value="AF1437-like domain superfamily"/>
    <property type="match status" value="1"/>
</dbReference>
<dbReference type="GO" id="GO:0000287">
    <property type="term" value="F:magnesium ion binding"/>
    <property type="evidence" value="ECO:0007669"/>
    <property type="project" value="TreeGrafter"/>
</dbReference>
<comment type="cofactor">
    <cofactor evidence="1">
        <name>Mg(2+)</name>
        <dbReference type="ChEBI" id="CHEBI:18420"/>
    </cofactor>
</comment>
<evidence type="ECO:0000256" key="7">
    <source>
        <dbReference type="ARBA" id="ARBA00022801"/>
    </source>
</evidence>
<comment type="caution">
    <text evidence="12">The sequence shown here is derived from an EMBL/GenBank/DDBJ whole genome shotgun (WGS) entry which is preliminary data.</text>
</comment>
<evidence type="ECO:0000256" key="10">
    <source>
        <dbReference type="ARBA" id="ARBA00048138"/>
    </source>
</evidence>